<sequence length="631" mass="69362">MGSANDEERVSMTGDRFTPIEEYGFVGNLETCALVAPNGSVDWFPFPHVEGPSILAAILDADRGGRFRVTPTAPFEGAQRYVDGTNVLETTFDAADGTATVTDFFPPAGKVDHPKKVLYRKVVCVEGRVELEVEFDPAFDYGRADPAFVSTEKGVRAEGADERTLLEVPTELDVSDGRVTGTLTVEAGDTEWLLLRCTGAEDADTDPEGALADTIRYWRDWVQTCRHEGSGCIFEGPWHDLAARSGLALKLLTHEETGAITAAPTTSLPEDIGGVRNWDYRFNWLRDAGFTVQALSSLGNSEGATEYFEWYMNLCQADDPEKIQPLYGLHGESDVEETELEHLDGYRSSRPVRIGNGAADQTQLDIYGELLLAVDEVLQLGRELDDEEWEAVHDIVEYVRDVWRDPDAGIWEVRGEASQFVYSKVMCWVALDRGIDIATTHGYEAPVEAWRDARETIKEDVLENGYDEDVGAFVQAYDTDALDATGLLIPSVGFLPFDDRRVQNTIDAIEDRLLEGDVLVKRYDGDDGLPGDEGAFVLCSCWLIDALALSGRVEEAIDRFESLTEYVSPLGLLAEEIDADTGAQLGNYPQAFSHVGLVNSTLYLGHVRGYESPGAEPIGIRLGDPVSPEDG</sequence>
<comment type="caution">
    <text evidence="4">The sequence shown here is derived from an EMBL/GenBank/DDBJ whole genome shotgun (WGS) entry which is preliminary data.</text>
</comment>
<dbReference type="InterPro" id="IPR008928">
    <property type="entry name" value="6-hairpin_glycosidase_sf"/>
</dbReference>
<dbReference type="SUPFAM" id="SSF48208">
    <property type="entry name" value="Six-hairpin glycosidases"/>
    <property type="match status" value="1"/>
</dbReference>
<keyword evidence="5" id="KW-1185">Reference proteome</keyword>
<feature type="domain" description="GH15-like" evidence="2">
    <location>
        <begin position="239"/>
        <end position="599"/>
    </location>
</feature>
<evidence type="ECO:0000259" key="2">
    <source>
        <dbReference type="Pfam" id="PF00723"/>
    </source>
</evidence>
<dbReference type="Pfam" id="PF19291">
    <property type="entry name" value="TREH_N"/>
    <property type="match status" value="1"/>
</dbReference>
<dbReference type="Gene3D" id="1.50.10.10">
    <property type="match status" value="1"/>
</dbReference>
<accession>A0ABD5TWQ9</accession>
<dbReference type="Pfam" id="PF00723">
    <property type="entry name" value="Glyco_hydro_15"/>
    <property type="match status" value="1"/>
</dbReference>
<dbReference type="AlphaFoldDB" id="A0ABD5TWQ9"/>
<organism evidence="4 5">
    <name type="scientific">Halopelagius fulvigenes</name>
    <dbReference type="NCBI Taxonomy" id="1198324"/>
    <lineage>
        <taxon>Archaea</taxon>
        <taxon>Methanobacteriati</taxon>
        <taxon>Methanobacteriota</taxon>
        <taxon>Stenosarchaea group</taxon>
        <taxon>Halobacteria</taxon>
        <taxon>Halobacteriales</taxon>
        <taxon>Haloferacaceae</taxon>
    </lineage>
</organism>
<dbReference type="InterPro" id="IPR045582">
    <property type="entry name" value="Trehalase-like_N"/>
</dbReference>
<proteinExistence type="inferred from homology"/>
<dbReference type="GO" id="GO:0004553">
    <property type="term" value="F:hydrolase activity, hydrolyzing O-glycosyl compounds"/>
    <property type="evidence" value="ECO:0007669"/>
    <property type="project" value="UniProtKB-ARBA"/>
</dbReference>
<keyword evidence="4" id="KW-0378">Hydrolase</keyword>
<evidence type="ECO:0000259" key="3">
    <source>
        <dbReference type="Pfam" id="PF19291"/>
    </source>
</evidence>
<reference evidence="4 5" key="1">
    <citation type="journal article" date="2019" name="Int. J. Syst. Evol. Microbiol.">
        <title>The Global Catalogue of Microorganisms (GCM) 10K type strain sequencing project: providing services to taxonomists for standard genome sequencing and annotation.</title>
        <authorList>
            <consortium name="The Broad Institute Genomics Platform"/>
            <consortium name="The Broad Institute Genome Sequencing Center for Infectious Disease"/>
            <person name="Wu L."/>
            <person name="Ma J."/>
        </authorList>
    </citation>
    <scope>NUCLEOTIDE SEQUENCE [LARGE SCALE GENOMIC DNA]</scope>
    <source>
        <strain evidence="4 5">YIM 94188</strain>
    </source>
</reference>
<dbReference type="InterPro" id="IPR011613">
    <property type="entry name" value="GH15-like"/>
</dbReference>
<dbReference type="PANTHER" id="PTHR31616">
    <property type="entry name" value="TREHALASE"/>
    <property type="match status" value="1"/>
</dbReference>
<evidence type="ECO:0000256" key="1">
    <source>
        <dbReference type="ARBA" id="ARBA00006188"/>
    </source>
</evidence>
<dbReference type="PANTHER" id="PTHR31616:SF0">
    <property type="entry name" value="GLUCAN 1,4-ALPHA-GLUCOSIDASE"/>
    <property type="match status" value="1"/>
</dbReference>
<feature type="domain" description="Trehalase-like N-terminal" evidence="3">
    <location>
        <begin position="7"/>
        <end position="202"/>
    </location>
</feature>
<gene>
    <name evidence="4" type="ORF">ACFQEV_08540</name>
</gene>
<dbReference type="Proteomes" id="UP001596408">
    <property type="component" value="Unassembled WGS sequence"/>
</dbReference>
<protein>
    <submittedName>
        <fullName evidence="4">Glycoside hydrolase family 15 protein</fullName>
    </submittedName>
</protein>
<name>A0ABD5TWQ9_9EURY</name>
<evidence type="ECO:0000313" key="5">
    <source>
        <dbReference type="Proteomes" id="UP001596408"/>
    </source>
</evidence>
<comment type="similarity">
    <text evidence="1">Belongs to the glycosyl hydrolase 15 family.</text>
</comment>
<evidence type="ECO:0000313" key="4">
    <source>
        <dbReference type="EMBL" id="MFC6825037.1"/>
    </source>
</evidence>
<dbReference type="InterPro" id="IPR012341">
    <property type="entry name" value="6hp_glycosidase-like_sf"/>
</dbReference>
<dbReference type="EMBL" id="JBHSXH010000011">
    <property type="protein sequence ID" value="MFC6825037.1"/>
    <property type="molecule type" value="Genomic_DNA"/>
</dbReference>
<dbReference type="RefSeq" id="WP_379694850.1">
    <property type="nucleotide sequence ID" value="NZ_JBHSXH010000011.1"/>
</dbReference>